<protein>
    <submittedName>
        <fullName evidence="4">Phage terminase large subunit-like protein</fullName>
    </submittedName>
</protein>
<reference evidence="4 5" key="1">
    <citation type="submission" date="2023-07" db="EMBL/GenBank/DDBJ databases">
        <title>Genomic Encyclopedia of Type Strains, Phase IV (KMG-IV): sequencing the most valuable type-strain genomes for metagenomic binning, comparative biology and taxonomic classification.</title>
        <authorList>
            <person name="Goeker M."/>
        </authorList>
    </citation>
    <scope>NUCLEOTIDE SEQUENCE [LARGE SCALE GENOMIC DNA]</scope>
    <source>
        <strain evidence="4 5">DSM 19619</strain>
    </source>
</reference>
<dbReference type="EMBL" id="JAUSVX010000029">
    <property type="protein sequence ID" value="MDQ0475047.1"/>
    <property type="molecule type" value="Genomic_DNA"/>
</dbReference>
<evidence type="ECO:0000259" key="3">
    <source>
        <dbReference type="Pfam" id="PF17289"/>
    </source>
</evidence>
<dbReference type="Proteomes" id="UP001242480">
    <property type="component" value="Unassembled WGS sequence"/>
</dbReference>
<dbReference type="InterPro" id="IPR035421">
    <property type="entry name" value="Terminase_6C"/>
</dbReference>
<accession>A0ABU0JL75</accession>
<dbReference type="HAMAP" id="MF_04148">
    <property type="entry name" value="TERL_BPP22"/>
    <property type="match status" value="1"/>
</dbReference>
<dbReference type="Gene3D" id="3.30.420.280">
    <property type="match status" value="1"/>
</dbReference>
<dbReference type="Pfam" id="PF17289">
    <property type="entry name" value="Terminase_6C"/>
    <property type="match status" value="1"/>
</dbReference>
<sequence length="479" mass="53565">MASTVSALPRDELDALLRQLDALRLSRLALYRPYPPQLAFHAAGMHHRERLLRAGNQNGKTYCGGAEMAYHLTGSYPRWWPGRRWDRPIVAWASGITAETTRDNPQRVLMGMPGEWGSGTLPAGAVLDTAPARGAADLIDTVKIAHASGAPSVLRFKHYEQGRRKWQGPPVDLVWFDEEPPADIYDEGLARTIATGGMAFMTFTPLEGMSDVVHRFLSGTSPDRHDTNMTIDDAEHIPAEERARIIASFPAHEREARARGVPILGSGRIFPVPLEDIAVEAFAPPAHWPRLGAMDFGWDHPFAAVELAWNRDDDVVFVVRAHRVREQTPALHAAALRPWGERLPWAWPHDGLQHSKDSGEPLAEQYRAQGLAMLPQRAQYPDGSAGVEAGLMDMLDRLQTGRLKVARHLADWWEEFRLYHRKDGMVVKERDDLMSATRYGLMMLRFAEVDAPPRPMPDRANRGYAAHKSGLPGRAVTRR</sequence>
<dbReference type="RefSeq" id="WP_307285697.1">
    <property type="nucleotide sequence ID" value="NZ_JAUSVX010000029.1"/>
</dbReference>
<dbReference type="InterPro" id="IPR044265">
    <property type="entry name" value="Terminase_large_su_BPP22"/>
</dbReference>
<name>A0ABU0JL75_9HYPH</name>
<keyword evidence="1" id="KW-1188">Viral release from host cell</keyword>
<organism evidence="4 5">
    <name type="scientific">Labrys wisconsinensis</name>
    <dbReference type="NCBI Taxonomy" id="425677"/>
    <lineage>
        <taxon>Bacteria</taxon>
        <taxon>Pseudomonadati</taxon>
        <taxon>Pseudomonadota</taxon>
        <taxon>Alphaproteobacteria</taxon>
        <taxon>Hyphomicrobiales</taxon>
        <taxon>Xanthobacteraceae</taxon>
        <taxon>Labrys</taxon>
    </lineage>
</organism>
<feature type="domain" description="Terminase large subunit gp17-like C-terminal" evidence="3">
    <location>
        <begin position="293"/>
        <end position="443"/>
    </location>
</feature>
<dbReference type="Pfam" id="PF03237">
    <property type="entry name" value="Terminase_6N"/>
    <property type="match status" value="1"/>
</dbReference>
<feature type="region of interest" description="Disordered" evidence="2">
    <location>
        <begin position="453"/>
        <end position="479"/>
    </location>
</feature>
<evidence type="ECO:0000313" key="4">
    <source>
        <dbReference type="EMBL" id="MDQ0475047.1"/>
    </source>
</evidence>
<proteinExistence type="inferred from homology"/>
<evidence type="ECO:0000313" key="5">
    <source>
        <dbReference type="Proteomes" id="UP001242480"/>
    </source>
</evidence>
<gene>
    <name evidence="4" type="ORF">QO011_008089</name>
</gene>
<keyword evidence="5" id="KW-1185">Reference proteome</keyword>
<comment type="caution">
    <text evidence="4">The sequence shown here is derived from an EMBL/GenBank/DDBJ whole genome shotgun (WGS) entry which is preliminary data.</text>
</comment>
<evidence type="ECO:0000256" key="2">
    <source>
        <dbReference type="SAM" id="MobiDB-lite"/>
    </source>
</evidence>
<evidence type="ECO:0000256" key="1">
    <source>
        <dbReference type="ARBA" id="ARBA00022612"/>
    </source>
</evidence>